<gene>
    <name evidence="1" type="ORF">NCTC10684_00933</name>
</gene>
<evidence type="ECO:0000313" key="1">
    <source>
        <dbReference type="EMBL" id="SUU87731.1"/>
    </source>
</evidence>
<name>A0A380WFQ7_AMIAI</name>
<dbReference type="Proteomes" id="UP000254701">
    <property type="component" value="Unassembled WGS sequence"/>
</dbReference>
<sequence>MEELFGDPAYKGFVLQDHKRLPSRFFARISGALTSRLI</sequence>
<proteinExistence type="predicted"/>
<dbReference type="OrthoDB" id="9804450at2"/>
<protein>
    <submittedName>
        <fullName evidence="1">Uncharacterized protein</fullName>
    </submittedName>
</protein>
<evidence type="ECO:0000313" key="2">
    <source>
        <dbReference type="Proteomes" id="UP000254701"/>
    </source>
</evidence>
<dbReference type="AlphaFoldDB" id="A0A380WFQ7"/>
<reference evidence="1 2" key="1">
    <citation type="submission" date="2018-06" db="EMBL/GenBank/DDBJ databases">
        <authorList>
            <consortium name="Pathogen Informatics"/>
            <person name="Doyle S."/>
        </authorList>
    </citation>
    <scope>NUCLEOTIDE SEQUENCE [LARGE SCALE GENOMIC DNA]</scope>
    <source>
        <strain evidence="1 2">NCTC10684</strain>
    </source>
</reference>
<organism evidence="1 2">
    <name type="scientific">Aminobacter aminovorans</name>
    <name type="common">Chelatobacter heintzii</name>
    <dbReference type="NCBI Taxonomy" id="83263"/>
    <lineage>
        <taxon>Bacteria</taxon>
        <taxon>Pseudomonadati</taxon>
        <taxon>Pseudomonadota</taxon>
        <taxon>Alphaproteobacteria</taxon>
        <taxon>Hyphomicrobiales</taxon>
        <taxon>Phyllobacteriaceae</taxon>
        <taxon>Aminobacter</taxon>
    </lineage>
</organism>
<accession>A0A380WFQ7</accession>
<dbReference type="EMBL" id="UFSM01000001">
    <property type="protein sequence ID" value="SUU87731.1"/>
    <property type="molecule type" value="Genomic_DNA"/>
</dbReference>